<dbReference type="Pfam" id="PF25876">
    <property type="entry name" value="HH_MFP_RND"/>
    <property type="match status" value="1"/>
</dbReference>
<proteinExistence type="inferred from homology"/>
<dbReference type="Gene3D" id="1.10.287.470">
    <property type="entry name" value="Helix hairpin bin"/>
    <property type="match status" value="1"/>
</dbReference>
<reference evidence="6" key="1">
    <citation type="submission" date="2015-12" db="EMBL/GenBank/DDBJ databases">
        <authorList>
            <person name="Tikhonova T.V."/>
            <person name="Pavlov A.R."/>
            <person name="Beletsky A.V."/>
            <person name="Mardanov A.V."/>
            <person name="Sorokin D.Y."/>
            <person name="Ravin N.V."/>
            <person name="Popov V.O."/>
        </authorList>
    </citation>
    <scope>NUCLEOTIDE SEQUENCE</scope>
    <source>
        <strain evidence="6">DSM 14787</strain>
    </source>
</reference>
<evidence type="ECO:0000259" key="4">
    <source>
        <dbReference type="Pfam" id="PF25876"/>
    </source>
</evidence>
<dbReference type="Proteomes" id="UP000010809">
    <property type="component" value="Chromosome"/>
</dbReference>
<dbReference type="InterPro" id="IPR058637">
    <property type="entry name" value="YknX-like_C"/>
</dbReference>
<dbReference type="GO" id="GO:1990281">
    <property type="term" value="C:efflux pump complex"/>
    <property type="evidence" value="ECO:0007669"/>
    <property type="project" value="TreeGrafter"/>
</dbReference>
<evidence type="ECO:0000313" key="6">
    <source>
        <dbReference type="EMBL" id="AGA32490.1"/>
    </source>
</evidence>
<dbReference type="Gene3D" id="2.40.50.100">
    <property type="match status" value="1"/>
</dbReference>
<comment type="similarity">
    <text evidence="1">Belongs to the membrane fusion protein (MFP) (TC 8.A.1) family.</text>
</comment>
<evidence type="ECO:0000259" key="5">
    <source>
        <dbReference type="Pfam" id="PF25989"/>
    </source>
</evidence>
<dbReference type="RefSeq" id="WP_015257633.1">
    <property type="nucleotide sequence ID" value="NC_019902.2"/>
</dbReference>
<dbReference type="PATRIC" id="fig|1255043.3.peg.806"/>
<dbReference type="GO" id="GO:0015562">
    <property type="term" value="F:efflux transmembrane transporter activity"/>
    <property type="evidence" value="ECO:0007669"/>
    <property type="project" value="TreeGrafter"/>
</dbReference>
<keyword evidence="7" id="KW-1185">Reference proteome</keyword>
<dbReference type="EMBL" id="CP003989">
    <property type="protein sequence ID" value="AGA32490.1"/>
    <property type="molecule type" value="Genomic_DNA"/>
</dbReference>
<evidence type="ECO:0000256" key="3">
    <source>
        <dbReference type="SAM" id="Phobius"/>
    </source>
</evidence>
<feature type="domain" description="YknX-like C-terminal permuted SH3-like" evidence="5">
    <location>
        <begin position="306"/>
        <end position="372"/>
    </location>
</feature>
<feature type="domain" description="Multidrug resistance protein MdtA-like alpha-helical hairpin" evidence="4">
    <location>
        <begin position="127"/>
        <end position="189"/>
    </location>
</feature>
<dbReference type="PANTHER" id="PTHR30469:SF15">
    <property type="entry name" value="HLYD FAMILY OF SECRETION PROTEINS"/>
    <property type="match status" value="1"/>
</dbReference>
<protein>
    <submittedName>
        <fullName evidence="6">Multidrug-efflux system secretion protein, HlyD family</fullName>
    </submittedName>
</protein>
<dbReference type="Pfam" id="PF25989">
    <property type="entry name" value="YknX_C"/>
    <property type="match status" value="1"/>
</dbReference>
<evidence type="ECO:0000256" key="1">
    <source>
        <dbReference type="ARBA" id="ARBA00009477"/>
    </source>
</evidence>
<sequence>MNGLQIPSNRGGLRRTVGLVALAGVVAVTAWSAANRLSERFSPDAARATPSPAVATILAQPAAVTLYSPAYRGSIETHYEATISARITAQVLESPWTPGDRVEADELLVRMDADEMHFEVQQRQATDQRLGGERATAQRNLERQQDLFARNLTPESELDDAHQRVATLEAQIRENRSALELARKRLEYATERAPIAAQVRHTHVRPGDLAVSGQPLIDLVGLDGLHAVLRVPERETVLLKPGLAVELTIPALDHVVTTRLDRVHPTLAAGRRSGSFETRLPEAPEAARPGMAVQARVILEHLDEATRVPAHAVWSDAGIHWVYRLEDGHAYRREVVTRSLPNGERAISEGIDPGDRIIVTPDRRIRDGLPVRDVNGTR</sequence>
<dbReference type="AlphaFoldDB" id="L0DU27"/>
<dbReference type="HOGENOM" id="CLU_018816_1_4_6"/>
<dbReference type="Gene3D" id="2.40.30.170">
    <property type="match status" value="1"/>
</dbReference>
<evidence type="ECO:0000313" key="7">
    <source>
        <dbReference type="Proteomes" id="UP000010809"/>
    </source>
</evidence>
<dbReference type="KEGG" id="tni:TVNIR_0800"/>
<dbReference type="NCBIfam" id="TIGR01730">
    <property type="entry name" value="RND_mfp"/>
    <property type="match status" value="1"/>
</dbReference>
<feature type="coiled-coil region" evidence="2">
    <location>
        <begin position="158"/>
        <end position="185"/>
    </location>
</feature>
<dbReference type="Gene3D" id="2.40.420.20">
    <property type="match status" value="1"/>
</dbReference>
<organism evidence="6 7">
    <name type="scientific">Thioalkalivibrio nitratireducens (strain DSM 14787 / UNIQEM 213 / ALEN2)</name>
    <dbReference type="NCBI Taxonomy" id="1255043"/>
    <lineage>
        <taxon>Bacteria</taxon>
        <taxon>Pseudomonadati</taxon>
        <taxon>Pseudomonadota</taxon>
        <taxon>Gammaproteobacteria</taxon>
        <taxon>Chromatiales</taxon>
        <taxon>Ectothiorhodospiraceae</taxon>
        <taxon>Thioalkalivibrio</taxon>
    </lineage>
</organism>
<keyword evidence="3" id="KW-0812">Transmembrane</keyword>
<dbReference type="eggNOG" id="COG0845">
    <property type="taxonomic scope" value="Bacteria"/>
</dbReference>
<dbReference type="SUPFAM" id="SSF111369">
    <property type="entry name" value="HlyD-like secretion proteins"/>
    <property type="match status" value="1"/>
</dbReference>
<dbReference type="PANTHER" id="PTHR30469">
    <property type="entry name" value="MULTIDRUG RESISTANCE PROTEIN MDTA"/>
    <property type="match status" value="1"/>
</dbReference>
<dbReference type="InterPro" id="IPR058624">
    <property type="entry name" value="MdtA-like_HH"/>
</dbReference>
<evidence type="ECO:0000256" key="2">
    <source>
        <dbReference type="SAM" id="Coils"/>
    </source>
</evidence>
<keyword evidence="3" id="KW-0472">Membrane</keyword>
<accession>L0DU27</accession>
<gene>
    <name evidence="6" type="ordered locus">TVNIR_0800</name>
</gene>
<feature type="transmembrane region" description="Helical" evidence="3">
    <location>
        <begin position="12"/>
        <end position="34"/>
    </location>
</feature>
<dbReference type="InterPro" id="IPR006143">
    <property type="entry name" value="RND_pump_MFP"/>
</dbReference>
<name>L0DU27_THIND</name>
<keyword evidence="3" id="KW-1133">Transmembrane helix</keyword>
<dbReference type="STRING" id="1255043.TVNIR_0800"/>
<keyword evidence="2" id="KW-0175">Coiled coil</keyword>